<reference evidence="1" key="1">
    <citation type="submission" date="2023-07" db="EMBL/GenBank/DDBJ databases">
        <authorList>
            <person name="Kim M.K."/>
        </authorList>
    </citation>
    <scope>NUCLEOTIDE SEQUENCE</scope>
    <source>
        <strain evidence="1">ASUV-10-1</strain>
    </source>
</reference>
<name>A0ABT9BBA6_9BACT</name>
<gene>
    <name evidence="1" type="ORF">Q5H93_12105</name>
</gene>
<sequence length="376" mass="43448">MADAPEEAATPGPRSKEEILADPQLRAQLAGYEPTLHDLVLQEYARLLADLHRHGALYEQNLEALLHQHSRQARKYLWLIQYQKLFDLECQWRAELVEVPEARLTADFDDWHNYIEECPVLPPISPEEVDLLSAFIGQCTESDELNEGNFCNLFWMRRQHPNLYSDDDEDAHEVIKPFTHFWDLRRGTGYLRRLPNPRGEREQRYLDAVIADYHRQQPPATPHDEDDALPQAPTFGPAHDELMRDWLRQFEPAARQRQFEAKLQLRAFDASEGSYHLALALERLRNAGPSGPVPIDAHADWREAIIAAGHRHYLAQVRAALPGAYADYCQRQQLGISHEPPTDSHRYQPRGSVFAHCAERIRRGRRLLGEPDDLDF</sequence>
<evidence type="ECO:0000313" key="1">
    <source>
        <dbReference type="EMBL" id="MDO7875477.1"/>
    </source>
</evidence>
<accession>A0ABT9BBA6</accession>
<evidence type="ECO:0000313" key="2">
    <source>
        <dbReference type="Proteomes" id="UP001176429"/>
    </source>
</evidence>
<comment type="caution">
    <text evidence="1">The sequence shown here is derived from an EMBL/GenBank/DDBJ whole genome shotgun (WGS) entry which is preliminary data.</text>
</comment>
<dbReference type="Proteomes" id="UP001176429">
    <property type="component" value="Unassembled WGS sequence"/>
</dbReference>
<organism evidence="1 2">
    <name type="scientific">Hymenobacter aranciens</name>
    <dbReference type="NCBI Taxonomy" id="3063996"/>
    <lineage>
        <taxon>Bacteria</taxon>
        <taxon>Pseudomonadati</taxon>
        <taxon>Bacteroidota</taxon>
        <taxon>Cytophagia</taxon>
        <taxon>Cytophagales</taxon>
        <taxon>Hymenobacteraceae</taxon>
        <taxon>Hymenobacter</taxon>
    </lineage>
</organism>
<dbReference type="RefSeq" id="WP_305006787.1">
    <property type="nucleotide sequence ID" value="NZ_JAUQSY010000007.1"/>
</dbReference>
<keyword evidence="2" id="KW-1185">Reference proteome</keyword>
<proteinExistence type="predicted"/>
<protein>
    <submittedName>
        <fullName evidence="1">Uncharacterized protein</fullName>
    </submittedName>
</protein>
<dbReference type="EMBL" id="JAUQSY010000007">
    <property type="protein sequence ID" value="MDO7875477.1"/>
    <property type="molecule type" value="Genomic_DNA"/>
</dbReference>